<dbReference type="InterPro" id="IPR005119">
    <property type="entry name" value="LysR_subst-bd"/>
</dbReference>
<feature type="region of interest" description="Disordered" evidence="5">
    <location>
        <begin position="325"/>
        <end position="353"/>
    </location>
</feature>
<comment type="similarity">
    <text evidence="1">Belongs to the LysR transcriptional regulatory family.</text>
</comment>
<evidence type="ECO:0000259" key="6">
    <source>
        <dbReference type="PROSITE" id="PS50931"/>
    </source>
</evidence>
<keyword evidence="2" id="KW-0805">Transcription regulation</keyword>
<dbReference type="SUPFAM" id="SSF53850">
    <property type="entry name" value="Periplasmic binding protein-like II"/>
    <property type="match status" value="1"/>
</dbReference>
<dbReference type="PRINTS" id="PR00039">
    <property type="entry name" value="HTHLYSR"/>
</dbReference>
<dbReference type="Pfam" id="PF00126">
    <property type="entry name" value="HTH_1"/>
    <property type="match status" value="1"/>
</dbReference>
<sequence length="353" mass="38239">MNLIRALTLRQLQIFVIASRLPSFARAAEELHLSQPAVSMQIRQLEEALGLPLFERVSRRLTLTEAGERLSHHASRIIGEIKDIEDTMTSLAQADSGTIAVSIVSSATHFAPKLLALYSRQFPKVDVHFSVGNRETLLRLLQDNATDLAIMGRPPPELGTTAEPLARHPHVIIAPLDHPLRDARRFDLQELAGDTFLLRETGSGTRAVVEHMFRQHLFTPARCVTLGSNETIKQAVMAGMGVSLLSLHTLSLELRAGALAVLDVNGTPLERTWQIVHLASKQLSPTCVAFRRFMLEQAEPFLEREYAEFLRSLSPAAARRAAAAAAADGSGSGSAGSANGSGDGGAPDRTAAR</sequence>
<dbReference type="InterPro" id="IPR000847">
    <property type="entry name" value="LysR_HTH_N"/>
</dbReference>
<dbReference type="RefSeq" id="WP_219802689.1">
    <property type="nucleotide sequence ID" value="NZ_CP080096.1"/>
</dbReference>
<keyword evidence="3" id="KW-0238">DNA-binding</keyword>
<evidence type="ECO:0000313" key="8">
    <source>
        <dbReference type="Proteomes" id="UP000826462"/>
    </source>
</evidence>
<dbReference type="PANTHER" id="PTHR30126">
    <property type="entry name" value="HTH-TYPE TRANSCRIPTIONAL REGULATOR"/>
    <property type="match status" value="1"/>
</dbReference>
<dbReference type="Proteomes" id="UP000826462">
    <property type="component" value="Chromosome 2"/>
</dbReference>
<protein>
    <submittedName>
        <fullName evidence="7">LysR family transcriptional regulator</fullName>
    </submittedName>
</protein>
<dbReference type="Pfam" id="PF03466">
    <property type="entry name" value="LysR_substrate"/>
    <property type="match status" value="1"/>
</dbReference>
<dbReference type="InterPro" id="IPR036388">
    <property type="entry name" value="WH-like_DNA-bd_sf"/>
</dbReference>
<gene>
    <name evidence="7" type="ORF">KZJ38_25920</name>
</gene>
<name>A0ABX8V211_9BURK</name>
<dbReference type="PANTHER" id="PTHR30126:SF5">
    <property type="entry name" value="HTH-TYPE TRANSCRIPTIONAL ACTIVATOR CMPR"/>
    <property type="match status" value="1"/>
</dbReference>
<evidence type="ECO:0000256" key="3">
    <source>
        <dbReference type="ARBA" id="ARBA00023125"/>
    </source>
</evidence>
<keyword evidence="4" id="KW-0804">Transcription</keyword>
<dbReference type="EMBL" id="CP080096">
    <property type="protein sequence ID" value="QYD73105.1"/>
    <property type="molecule type" value="Genomic_DNA"/>
</dbReference>
<evidence type="ECO:0000313" key="7">
    <source>
        <dbReference type="EMBL" id="QYD73105.1"/>
    </source>
</evidence>
<dbReference type="InterPro" id="IPR036390">
    <property type="entry name" value="WH_DNA-bd_sf"/>
</dbReference>
<feature type="compositionally biased region" description="Gly residues" evidence="5">
    <location>
        <begin position="330"/>
        <end position="345"/>
    </location>
</feature>
<evidence type="ECO:0000256" key="4">
    <source>
        <dbReference type="ARBA" id="ARBA00023163"/>
    </source>
</evidence>
<keyword evidence="8" id="KW-1185">Reference proteome</keyword>
<organism evidence="7 8">
    <name type="scientific">Paraburkholderia edwinii</name>
    <dbReference type="NCBI Taxonomy" id="2861782"/>
    <lineage>
        <taxon>Bacteria</taxon>
        <taxon>Pseudomonadati</taxon>
        <taxon>Pseudomonadota</taxon>
        <taxon>Betaproteobacteria</taxon>
        <taxon>Burkholderiales</taxon>
        <taxon>Burkholderiaceae</taxon>
        <taxon>Paraburkholderia</taxon>
    </lineage>
</organism>
<dbReference type="Gene3D" id="3.40.190.290">
    <property type="match status" value="1"/>
</dbReference>
<reference evidence="7 8" key="1">
    <citation type="submission" date="2021-07" db="EMBL/GenBank/DDBJ databases">
        <title>Paraburkholderia edwinii protects Aspergillus sp. from phenazines by acting as a toxin sponge.</title>
        <authorList>
            <person name="Dahlstrom K.M."/>
            <person name="Newman D.K."/>
        </authorList>
    </citation>
    <scope>NUCLEOTIDE SEQUENCE [LARGE SCALE GENOMIC DNA]</scope>
    <source>
        <strain evidence="7 8">Pe01</strain>
    </source>
</reference>
<dbReference type="Gene3D" id="1.10.10.10">
    <property type="entry name" value="Winged helix-like DNA-binding domain superfamily/Winged helix DNA-binding domain"/>
    <property type="match status" value="1"/>
</dbReference>
<proteinExistence type="inferred from homology"/>
<evidence type="ECO:0000256" key="2">
    <source>
        <dbReference type="ARBA" id="ARBA00023015"/>
    </source>
</evidence>
<dbReference type="SUPFAM" id="SSF46785">
    <property type="entry name" value="Winged helix' DNA-binding domain"/>
    <property type="match status" value="1"/>
</dbReference>
<dbReference type="PROSITE" id="PS50931">
    <property type="entry name" value="HTH_LYSR"/>
    <property type="match status" value="1"/>
</dbReference>
<evidence type="ECO:0000256" key="5">
    <source>
        <dbReference type="SAM" id="MobiDB-lite"/>
    </source>
</evidence>
<feature type="domain" description="HTH lysR-type" evidence="6">
    <location>
        <begin position="7"/>
        <end position="64"/>
    </location>
</feature>
<evidence type="ECO:0000256" key="1">
    <source>
        <dbReference type="ARBA" id="ARBA00009437"/>
    </source>
</evidence>
<accession>A0ABX8V211</accession>